<dbReference type="GO" id="GO:0005886">
    <property type="term" value="C:plasma membrane"/>
    <property type="evidence" value="ECO:0007669"/>
    <property type="project" value="UniProtKB-SubCell"/>
</dbReference>
<reference evidence="7 8" key="1">
    <citation type="submission" date="2016-10" db="EMBL/GenBank/DDBJ databases">
        <authorList>
            <person name="Varghese N."/>
            <person name="Submissions S."/>
        </authorList>
    </citation>
    <scope>NUCLEOTIDE SEQUENCE [LARGE SCALE GENOMIC DNA]</scope>
    <source>
        <strain evidence="7 8">DSM 16733</strain>
    </source>
</reference>
<feature type="transmembrane region" description="Helical" evidence="6">
    <location>
        <begin position="153"/>
        <end position="172"/>
    </location>
</feature>
<evidence type="ECO:0000313" key="7">
    <source>
        <dbReference type="EMBL" id="SDU45440.1"/>
    </source>
</evidence>
<dbReference type="PANTHER" id="PTHR30086">
    <property type="entry name" value="ARGININE EXPORTER PROTEIN ARGO"/>
    <property type="match status" value="1"/>
</dbReference>
<proteinExistence type="predicted"/>
<evidence type="ECO:0000256" key="1">
    <source>
        <dbReference type="ARBA" id="ARBA00004651"/>
    </source>
</evidence>
<gene>
    <name evidence="7" type="ORF">SAMN05216476_2256</name>
</gene>
<evidence type="ECO:0000256" key="2">
    <source>
        <dbReference type="ARBA" id="ARBA00022475"/>
    </source>
</evidence>
<feature type="transmembrane region" description="Helical" evidence="6">
    <location>
        <begin position="184"/>
        <end position="207"/>
    </location>
</feature>
<keyword evidence="5 6" id="KW-0472">Membrane</keyword>
<dbReference type="PANTHER" id="PTHR30086:SF20">
    <property type="entry name" value="ARGININE EXPORTER PROTEIN ARGO-RELATED"/>
    <property type="match status" value="1"/>
</dbReference>
<feature type="transmembrane region" description="Helical" evidence="6">
    <location>
        <begin position="69"/>
        <end position="86"/>
    </location>
</feature>
<dbReference type="GeneID" id="76212448"/>
<evidence type="ECO:0000256" key="6">
    <source>
        <dbReference type="SAM" id="Phobius"/>
    </source>
</evidence>
<dbReference type="GO" id="GO:0015171">
    <property type="term" value="F:amino acid transmembrane transporter activity"/>
    <property type="evidence" value="ECO:0007669"/>
    <property type="project" value="TreeGrafter"/>
</dbReference>
<feature type="transmembrane region" description="Helical" evidence="6">
    <location>
        <begin position="6"/>
        <end position="26"/>
    </location>
</feature>
<name>A0AAX2DAL1_9PSED</name>
<keyword evidence="4 6" id="KW-1133">Transmembrane helix</keyword>
<keyword evidence="2" id="KW-1003">Cell membrane</keyword>
<feature type="transmembrane region" description="Helical" evidence="6">
    <location>
        <begin position="38"/>
        <end position="63"/>
    </location>
</feature>
<comment type="subcellular location">
    <subcellularLocation>
        <location evidence="1">Cell membrane</location>
        <topology evidence="1">Multi-pass membrane protein</topology>
    </subcellularLocation>
</comment>
<evidence type="ECO:0000256" key="3">
    <source>
        <dbReference type="ARBA" id="ARBA00022692"/>
    </source>
</evidence>
<evidence type="ECO:0000313" key="8">
    <source>
        <dbReference type="Proteomes" id="UP000183772"/>
    </source>
</evidence>
<protein>
    <submittedName>
        <fullName evidence="7">Threonine/homoserine/homoserine lactone efflux protein</fullName>
    </submittedName>
</protein>
<keyword evidence="3 6" id="KW-0812">Transmembrane</keyword>
<organism evidence="7 8">
    <name type="scientific">Pseudomonas mediterranea</name>
    <dbReference type="NCBI Taxonomy" id="183795"/>
    <lineage>
        <taxon>Bacteria</taxon>
        <taxon>Pseudomonadati</taxon>
        <taxon>Pseudomonadota</taxon>
        <taxon>Gammaproteobacteria</taxon>
        <taxon>Pseudomonadales</taxon>
        <taxon>Pseudomonadaceae</taxon>
        <taxon>Pseudomonas</taxon>
    </lineage>
</organism>
<evidence type="ECO:0000256" key="5">
    <source>
        <dbReference type="ARBA" id="ARBA00023136"/>
    </source>
</evidence>
<dbReference type="AlphaFoldDB" id="A0AAX2DAL1"/>
<dbReference type="Proteomes" id="UP000183772">
    <property type="component" value="Chromosome I"/>
</dbReference>
<dbReference type="Pfam" id="PF01810">
    <property type="entry name" value="LysE"/>
    <property type="match status" value="1"/>
</dbReference>
<dbReference type="EMBL" id="LT629790">
    <property type="protein sequence ID" value="SDU45440.1"/>
    <property type="molecule type" value="Genomic_DNA"/>
</dbReference>
<dbReference type="InterPro" id="IPR001123">
    <property type="entry name" value="LeuE-type"/>
</dbReference>
<accession>A0AAX2DAL1</accession>
<feature type="transmembrane region" description="Helical" evidence="6">
    <location>
        <begin position="106"/>
        <end position="133"/>
    </location>
</feature>
<evidence type="ECO:0000256" key="4">
    <source>
        <dbReference type="ARBA" id="ARBA00022989"/>
    </source>
</evidence>
<dbReference type="RefSeq" id="WP_047699026.1">
    <property type="nucleotide sequence ID" value="NZ_CP102176.1"/>
</dbReference>
<sequence length="210" mass="22036">MLIFVKSMVIGFCIAAPVGPIGLLCIQRSLMLGWRAGFATGLGAATADSIYGFIGALGIAAIIATLISFKPWLCILGGLFLAYIGYQTIRSNSNATAMEGERANLFKAYSTTLFLTLSNPMTILSFIAIFAALSDGMAGEQGSQHSVVPMVTGIFLGSAVWWLGLSGFSSIFKARIAQSRIRLINYLSGATISILGGYQVATGVMLVTGA</sequence>
<keyword evidence="8" id="KW-1185">Reference proteome</keyword>